<feature type="transmembrane region" description="Helical" evidence="1">
    <location>
        <begin position="28"/>
        <end position="50"/>
    </location>
</feature>
<sequence length="165" mass="18871">MHYPKSELIGLLDEFALRGDSKWASDRIFKVACLFGFAIGLLLLSSLAPISQPQQAWQTLMMLVVVSPLLEELLFRGVMQGRLLRLDWGSRHLFGFTLANLCCSLLFTALHFISHQPLWALSVLFPSLLFGYFRDRHNSVYPSIALHIFYNSVYFILPIVINIRV</sequence>
<proteinExistence type="predicted"/>
<keyword evidence="1" id="KW-1133">Transmembrane helix</keyword>
<dbReference type="AlphaFoldDB" id="A0AAN0XY90"/>
<evidence type="ECO:0000313" key="3">
    <source>
        <dbReference type="EMBL" id="ANO34784.1"/>
    </source>
</evidence>
<accession>A0AAN0XY90</accession>
<evidence type="ECO:0000256" key="1">
    <source>
        <dbReference type="SAM" id="Phobius"/>
    </source>
</evidence>
<dbReference type="PANTHER" id="PTHR36435:SF1">
    <property type="entry name" value="CAAX AMINO TERMINAL PROTEASE FAMILY PROTEIN"/>
    <property type="match status" value="1"/>
</dbReference>
<dbReference type="GO" id="GO:0004175">
    <property type="term" value="F:endopeptidase activity"/>
    <property type="evidence" value="ECO:0007669"/>
    <property type="project" value="UniProtKB-ARBA"/>
</dbReference>
<feature type="transmembrane region" description="Helical" evidence="1">
    <location>
        <begin position="93"/>
        <end position="112"/>
    </location>
</feature>
<organism evidence="3 4">
    <name type="scientific">Vibrio breoganii</name>
    <dbReference type="NCBI Taxonomy" id="553239"/>
    <lineage>
        <taxon>Bacteria</taxon>
        <taxon>Pseudomonadati</taxon>
        <taxon>Pseudomonadota</taxon>
        <taxon>Gammaproteobacteria</taxon>
        <taxon>Vibrionales</taxon>
        <taxon>Vibrionaceae</taxon>
        <taxon>Vibrio</taxon>
    </lineage>
</organism>
<keyword evidence="1" id="KW-0472">Membrane</keyword>
<dbReference type="InterPro" id="IPR052710">
    <property type="entry name" value="CAAX_protease"/>
</dbReference>
<dbReference type="Proteomes" id="UP000092018">
    <property type="component" value="Chromosome 2"/>
</dbReference>
<dbReference type="PANTHER" id="PTHR36435">
    <property type="entry name" value="SLR1288 PROTEIN"/>
    <property type="match status" value="1"/>
</dbReference>
<gene>
    <name evidence="3" type="ORF">A6E01_16465</name>
</gene>
<feature type="transmembrane region" description="Helical" evidence="1">
    <location>
        <begin position="140"/>
        <end position="161"/>
    </location>
</feature>
<reference evidence="3 4" key="1">
    <citation type="submission" date="2016-06" db="EMBL/GenBank/DDBJ databases">
        <title>Adaptive Radiation by Waves of Gene Transfer Leads to Fine-Scale Resource Partitioning in Marine Microbes.</title>
        <authorList>
            <person name="Hehemann J.-H."/>
            <person name="Arevalo P."/>
            <person name="Datta M.S."/>
            <person name="Yu X."/>
            <person name="Corzett C."/>
            <person name="Henschel A."/>
            <person name="Preheim S.P."/>
            <person name="Timberlake S."/>
            <person name="Alm E.J."/>
            <person name="Polz M.F."/>
        </authorList>
    </citation>
    <scope>NUCLEOTIDE SEQUENCE [LARGE SCALE GENOMIC DNA]</scope>
    <source>
        <strain evidence="3 4">FF50</strain>
    </source>
</reference>
<dbReference type="KEGG" id="vbr:A6E01_16465"/>
<dbReference type="InterPro" id="IPR003675">
    <property type="entry name" value="Rce1/LyrA-like_dom"/>
</dbReference>
<feature type="transmembrane region" description="Helical" evidence="1">
    <location>
        <begin position="56"/>
        <end position="73"/>
    </location>
</feature>
<feature type="domain" description="CAAX prenyl protease 2/Lysostaphin resistance protein A-like" evidence="2">
    <location>
        <begin position="55"/>
        <end position="152"/>
    </location>
</feature>
<dbReference type="NCBIfam" id="NF033192">
    <property type="entry name" value="JDVT-CAAX"/>
    <property type="match status" value="1"/>
</dbReference>
<evidence type="ECO:0000313" key="4">
    <source>
        <dbReference type="Proteomes" id="UP000092018"/>
    </source>
</evidence>
<keyword evidence="1" id="KW-0812">Transmembrane</keyword>
<dbReference type="RefSeq" id="WP_017028088.1">
    <property type="nucleotide sequence ID" value="NZ_CP016178.1"/>
</dbReference>
<dbReference type="GO" id="GO:0080120">
    <property type="term" value="P:CAAX-box protein maturation"/>
    <property type="evidence" value="ECO:0007669"/>
    <property type="project" value="UniProtKB-ARBA"/>
</dbReference>
<dbReference type="EMBL" id="CP016178">
    <property type="protein sequence ID" value="ANO34784.1"/>
    <property type="molecule type" value="Genomic_DNA"/>
</dbReference>
<protein>
    <recommendedName>
        <fullName evidence="2">CAAX prenyl protease 2/Lysostaphin resistance protein A-like domain-containing protein</fullName>
    </recommendedName>
</protein>
<dbReference type="Pfam" id="PF02517">
    <property type="entry name" value="Rce1-like"/>
    <property type="match status" value="1"/>
</dbReference>
<name>A0AAN0XY90_9VIBR</name>
<evidence type="ECO:0000259" key="2">
    <source>
        <dbReference type="Pfam" id="PF02517"/>
    </source>
</evidence>